<proteinExistence type="predicted"/>
<protein>
    <submittedName>
        <fullName evidence="1">16347_t:CDS:1</fullName>
    </submittedName>
</protein>
<gene>
    <name evidence="1" type="ORF">FWILDA_LOCUS13960</name>
</gene>
<name>A0A9W4SZG9_9GLOM</name>
<keyword evidence="2" id="KW-1185">Reference proteome</keyword>
<evidence type="ECO:0000313" key="1">
    <source>
        <dbReference type="EMBL" id="CAI2189196.1"/>
    </source>
</evidence>
<dbReference type="AlphaFoldDB" id="A0A9W4SZG9"/>
<dbReference type="Proteomes" id="UP001153678">
    <property type="component" value="Unassembled WGS sequence"/>
</dbReference>
<organism evidence="1 2">
    <name type="scientific">Funneliformis geosporum</name>
    <dbReference type="NCBI Taxonomy" id="1117311"/>
    <lineage>
        <taxon>Eukaryota</taxon>
        <taxon>Fungi</taxon>
        <taxon>Fungi incertae sedis</taxon>
        <taxon>Mucoromycota</taxon>
        <taxon>Glomeromycotina</taxon>
        <taxon>Glomeromycetes</taxon>
        <taxon>Glomerales</taxon>
        <taxon>Glomeraceae</taxon>
        <taxon>Funneliformis</taxon>
    </lineage>
</organism>
<comment type="caution">
    <text evidence="1">The sequence shown here is derived from an EMBL/GenBank/DDBJ whole genome shotgun (WGS) entry which is preliminary data.</text>
</comment>
<dbReference type="EMBL" id="CAMKVN010005670">
    <property type="protein sequence ID" value="CAI2189196.1"/>
    <property type="molecule type" value="Genomic_DNA"/>
</dbReference>
<sequence length="127" mass="14831">MSTFDLETDDQIRNFMQGEGKYHSSPYMEMSNGEKFNKFRAVNKIQGMWLTHRRHFERGIKKPKISGTNTIIDLYHRSNNNTIIVFNPSYTTTFVFSNVPLLRPRPRLPDSENDAFVLNPSGFITIR</sequence>
<evidence type="ECO:0000313" key="2">
    <source>
        <dbReference type="Proteomes" id="UP001153678"/>
    </source>
</evidence>
<accession>A0A9W4SZG9</accession>
<dbReference type="OrthoDB" id="2364260at2759"/>
<reference evidence="1" key="1">
    <citation type="submission" date="2022-08" db="EMBL/GenBank/DDBJ databases">
        <authorList>
            <person name="Kallberg Y."/>
            <person name="Tangrot J."/>
            <person name="Rosling A."/>
        </authorList>
    </citation>
    <scope>NUCLEOTIDE SEQUENCE</scope>
    <source>
        <strain evidence="1">Wild A</strain>
    </source>
</reference>